<reference evidence="3 5" key="1">
    <citation type="journal article" date="2011" name="Nature">
        <title>The Medicago genome provides insight into the evolution of rhizobial symbioses.</title>
        <authorList>
            <person name="Young N.D."/>
            <person name="Debelle F."/>
            <person name="Oldroyd G.E."/>
            <person name="Geurts R."/>
            <person name="Cannon S.B."/>
            <person name="Udvardi M.K."/>
            <person name="Benedito V.A."/>
            <person name="Mayer K.F."/>
            <person name="Gouzy J."/>
            <person name="Schoof H."/>
            <person name="Van de Peer Y."/>
            <person name="Proost S."/>
            <person name="Cook D.R."/>
            <person name="Meyers B.C."/>
            <person name="Spannagl M."/>
            <person name="Cheung F."/>
            <person name="De Mita S."/>
            <person name="Krishnakumar V."/>
            <person name="Gundlach H."/>
            <person name="Zhou S."/>
            <person name="Mudge J."/>
            <person name="Bharti A.K."/>
            <person name="Murray J.D."/>
            <person name="Naoumkina M.A."/>
            <person name="Rosen B."/>
            <person name="Silverstein K.A."/>
            <person name="Tang H."/>
            <person name="Rombauts S."/>
            <person name="Zhao P.X."/>
            <person name="Zhou P."/>
            <person name="Barbe V."/>
            <person name="Bardou P."/>
            <person name="Bechner M."/>
            <person name="Bellec A."/>
            <person name="Berger A."/>
            <person name="Berges H."/>
            <person name="Bidwell S."/>
            <person name="Bisseling T."/>
            <person name="Choisne N."/>
            <person name="Couloux A."/>
            <person name="Denny R."/>
            <person name="Deshpande S."/>
            <person name="Dai X."/>
            <person name="Doyle J.J."/>
            <person name="Dudez A.M."/>
            <person name="Farmer A.D."/>
            <person name="Fouteau S."/>
            <person name="Franken C."/>
            <person name="Gibelin C."/>
            <person name="Gish J."/>
            <person name="Goldstein S."/>
            <person name="Gonzalez A.J."/>
            <person name="Green P.J."/>
            <person name="Hallab A."/>
            <person name="Hartog M."/>
            <person name="Hua A."/>
            <person name="Humphray S.J."/>
            <person name="Jeong D.H."/>
            <person name="Jing Y."/>
            <person name="Jocker A."/>
            <person name="Kenton S.M."/>
            <person name="Kim D.J."/>
            <person name="Klee K."/>
            <person name="Lai H."/>
            <person name="Lang C."/>
            <person name="Lin S."/>
            <person name="Macmil S.L."/>
            <person name="Magdelenat G."/>
            <person name="Matthews L."/>
            <person name="McCorrison J."/>
            <person name="Monaghan E.L."/>
            <person name="Mun J.H."/>
            <person name="Najar F.Z."/>
            <person name="Nicholson C."/>
            <person name="Noirot C."/>
            <person name="O'Bleness M."/>
            <person name="Paule C.R."/>
            <person name="Poulain J."/>
            <person name="Prion F."/>
            <person name="Qin B."/>
            <person name="Qu C."/>
            <person name="Retzel E.F."/>
            <person name="Riddle C."/>
            <person name="Sallet E."/>
            <person name="Samain S."/>
            <person name="Samson N."/>
            <person name="Sanders I."/>
            <person name="Saurat O."/>
            <person name="Scarpelli C."/>
            <person name="Schiex T."/>
            <person name="Segurens B."/>
            <person name="Severin A.J."/>
            <person name="Sherrier D.J."/>
            <person name="Shi R."/>
            <person name="Sims S."/>
            <person name="Singer S.R."/>
            <person name="Sinharoy S."/>
            <person name="Sterck L."/>
            <person name="Viollet A."/>
            <person name="Wang B.B."/>
            <person name="Wang K."/>
            <person name="Wang M."/>
            <person name="Wang X."/>
            <person name="Warfsmann J."/>
            <person name="Weissenbach J."/>
            <person name="White D.D."/>
            <person name="White J.D."/>
            <person name="Wiley G.B."/>
            <person name="Wincker P."/>
            <person name="Xing Y."/>
            <person name="Yang L."/>
            <person name="Yao Z."/>
            <person name="Ying F."/>
            <person name="Zhai J."/>
            <person name="Zhou L."/>
            <person name="Zuber A."/>
            <person name="Denarie J."/>
            <person name="Dixon R.A."/>
            <person name="May G.D."/>
            <person name="Schwartz D.C."/>
            <person name="Rogers J."/>
            <person name="Quetier F."/>
            <person name="Town C.D."/>
            <person name="Roe B.A."/>
        </authorList>
    </citation>
    <scope>NUCLEOTIDE SEQUENCE [LARGE SCALE GENOMIC DNA]</scope>
    <source>
        <strain evidence="3">A17</strain>
        <strain evidence="4 5">cv. Jemalong A17</strain>
    </source>
</reference>
<evidence type="ECO:0000256" key="1">
    <source>
        <dbReference type="ARBA" id="ARBA00023027"/>
    </source>
</evidence>
<dbReference type="Gene3D" id="3.40.50.10140">
    <property type="entry name" value="Toll/interleukin-1 receptor homology (TIR) domain"/>
    <property type="match status" value="1"/>
</dbReference>
<dbReference type="Pfam" id="PF01582">
    <property type="entry name" value="TIR"/>
    <property type="match status" value="1"/>
</dbReference>
<dbReference type="InterPro" id="IPR035897">
    <property type="entry name" value="Toll_tir_struct_dom_sf"/>
</dbReference>
<proteinExistence type="predicted"/>
<dbReference type="EnsemblPlants" id="KEH25093">
    <property type="protein sequence ID" value="KEH25093"/>
    <property type="gene ID" value="MTR_6g015585"/>
</dbReference>
<protein>
    <submittedName>
        <fullName evidence="3">Disease resistance protein (TIR-NBS-LRR class)</fullName>
    </submittedName>
</protein>
<dbReference type="PROSITE" id="PS50104">
    <property type="entry name" value="TIR"/>
    <property type="match status" value="1"/>
</dbReference>
<keyword evidence="1" id="KW-0520">NAD</keyword>
<dbReference type="EMBL" id="CM001222">
    <property type="protein sequence ID" value="KEH25093.1"/>
    <property type="molecule type" value="Genomic_DNA"/>
</dbReference>
<dbReference type="AlphaFoldDB" id="A0A072U7J4"/>
<reference evidence="3 5" key="2">
    <citation type="journal article" date="2014" name="BMC Genomics">
        <title>An improved genome release (version Mt4.0) for the model legume Medicago truncatula.</title>
        <authorList>
            <person name="Tang H."/>
            <person name="Krishnakumar V."/>
            <person name="Bidwell S."/>
            <person name="Rosen B."/>
            <person name="Chan A."/>
            <person name="Zhou S."/>
            <person name="Gentzbittel L."/>
            <person name="Childs K.L."/>
            <person name="Yandell M."/>
            <person name="Gundlach H."/>
            <person name="Mayer K.F."/>
            <person name="Schwartz D.C."/>
            <person name="Town C.D."/>
        </authorList>
    </citation>
    <scope>GENOME REANNOTATION</scope>
    <source>
        <strain evidence="3">A17</strain>
        <strain evidence="4 5">cv. Jemalong A17</strain>
    </source>
</reference>
<dbReference type="PANTHER" id="PTHR32009">
    <property type="entry name" value="TMV RESISTANCE PROTEIN N-LIKE"/>
    <property type="match status" value="1"/>
</dbReference>
<evidence type="ECO:0000313" key="4">
    <source>
        <dbReference type="EnsemblPlants" id="KEH25093"/>
    </source>
</evidence>
<dbReference type="GO" id="GO:0005634">
    <property type="term" value="C:nucleus"/>
    <property type="evidence" value="ECO:0000318"/>
    <property type="project" value="GO_Central"/>
</dbReference>
<name>A0A072U7J4_MEDTR</name>
<reference evidence="4" key="3">
    <citation type="submission" date="2015-04" db="UniProtKB">
        <authorList>
            <consortium name="EnsemblPlants"/>
        </authorList>
    </citation>
    <scope>IDENTIFICATION</scope>
    <source>
        <strain evidence="4">cv. Jemalong A17</strain>
    </source>
</reference>
<sequence>MVRPGVGAMARPDFEAIIQMISKVTPATAKDFPIDAIASIVAESSRSYEVFLSFRGEDTRTSFTSHLYASLQNNGINVFKDNDLLQRGDHISKSLLLAIERSQISVIIFSKNYVL</sequence>
<dbReference type="SUPFAM" id="SSF52200">
    <property type="entry name" value="Toll/Interleukin receptor TIR domain"/>
    <property type="match status" value="1"/>
</dbReference>
<dbReference type="PANTHER" id="PTHR32009:SF160">
    <property type="entry name" value="DISEASE RESISTANCE PROTEIN (TIR-NBS-LRR CLASS)"/>
    <property type="match status" value="1"/>
</dbReference>
<evidence type="ECO:0000259" key="2">
    <source>
        <dbReference type="PROSITE" id="PS50104"/>
    </source>
</evidence>
<dbReference type="Proteomes" id="UP000002051">
    <property type="component" value="Chromosome 6"/>
</dbReference>
<evidence type="ECO:0000313" key="5">
    <source>
        <dbReference type="Proteomes" id="UP000002051"/>
    </source>
</evidence>
<feature type="domain" description="TIR" evidence="2">
    <location>
        <begin position="46"/>
        <end position="115"/>
    </location>
</feature>
<gene>
    <name evidence="3" type="ordered locus">MTR_6g015585</name>
</gene>
<evidence type="ECO:0000313" key="3">
    <source>
        <dbReference type="EMBL" id="KEH25093.1"/>
    </source>
</evidence>
<keyword evidence="5" id="KW-1185">Reference proteome</keyword>
<dbReference type="GO" id="GO:0007165">
    <property type="term" value="P:signal transduction"/>
    <property type="evidence" value="ECO:0000318"/>
    <property type="project" value="GO_Central"/>
</dbReference>
<dbReference type="HOGENOM" id="CLU_2112529_0_0_1"/>
<dbReference type="InterPro" id="IPR000157">
    <property type="entry name" value="TIR_dom"/>
</dbReference>
<organism evidence="3 5">
    <name type="scientific">Medicago truncatula</name>
    <name type="common">Barrel medic</name>
    <name type="synonym">Medicago tribuloides</name>
    <dbReference type="NCBI Taxonomy" id="3880"/>
    <lineage>
        <taxon>Eukaryota</taxon>
        <taxon>Viridiplantae</taxon>
        <taxon>Streptophyta</taxon>
        <taxon>Embryophyta</taxon>
        <taxon>Tracheophyta</taxon>
        <taxon>Spermatophyta</taxon>
        <taxon>Magnoliopsida</taxon>
        <taxon>eudicotyledons</taxon>
        <taxon>Gunneridae</taxon>
        <taxon>Pentapetalae</taxon>
        <taxon>rosids</taxon>
        <taxon>fabids</taxon>
        <taxon>Fabales</taxon>
        <taxon>Fabaceae</taxon>
        <taxon>Papilionoideae</taxon>
        <taxon>50 kb inversion clade</taxon>
        <taxon>NPAAA clade</taxon>
        <taxon>Hologalegina</taxon>
        <taxon>IRL clade</taxon>
        <taxon>Trifolieae</taxon>
        <taxon>Medicago</taxon>
    </lineage>
</organism>
<accession>A0A072U7J4</accession>